<evidence type="ECO:0000313" key="1">
    <source>
        <dbReference type="EMBL" id="KAK5696476.1"/>
    </source>
</evidence>
<dbReference type="AlphaFoldDB" id="A0AAN7W8I2"/>
<reference evidence="1" key="1">
    <citation type="submission" date="2023-08" db="EMBL/GenBank/DDBJ databases">
        <title>Black Yeasts Isolated from many extreme environments.</title>
        <authorList>
            <person name="Coleine C."/>
            <person name="Stajich J.E."/>
            <person name="Selbmann L."/>
        </authorList>
    </citation>
    <scope>NUCLEOTIDE SEQUENCE</scope>
    <source>
        <strain evidence="1">CCFEE 5810</strain>
    </source>
</reference>
<gene>
    <name evidence="1" type="ORF">LTR97_007778</name>
</gene>
<comment type="caution">
    <text evidence="1">The sequence shown here is derived from an EMBL/GenBank/DDBJ whole genome shotgun (WGS) entry which is preliminary data.</text>
</comment>
<dbReference type="Proteomes" id="UP001310594">
    <property type="component" value="Unassembled WGS sequence"/>
</dbReference>
<proteinExistence type="predicted"/>
<dbReference type="EMBL" id="JAVRQU010000012">
    <property type="protein sequence ID" value="KAK5696476.1"/>
    <property type="molecule type" value="Genomic_DNA"/>
</dbReference>
<name>A0AAN7W8I2_9PEZI</name>
<evidence type="ECO:0000313" key="2">
    <source>
        <dbReference type="Proteomes" id="UP001310594"/>
    </source>
</evidence>
<organism evidence="1 2">
    <name type="scientific">Elasticomyces elasticus</name>
    <dbReference type="NCBI Taxonomy" id="574655"/>
    <lineage>
        <taxon>Eukaryota</taxon>
        <taxon>Fungi</taxon>
        <taxon>Dikarya</taxon>
        <taxon>Ascomycota</taxon>
        <taxon>Pezizomycotina</taxon>
        <taxon>Dothideomycetes</taxon>
        <taxon>Dothideomycetidae</taxon>
        <taxon>Mycosphaerellales</taxon>
        <taxon>Teratosphaeriaceae</taxon>
        <taxon>Elasticomyces</taxon>
    </lineage>
</organism>
<sequence length="397" mass="45568">MPDDRRTALRALLVNQRVNKTFAAVVRTSPDLRVALFFDHEKHDRQGRFEYRPFANTLLQFLDCYSPMDHLHTAIEWNHSQDEFPNLLRVYRNVEKVRDNEVSKTELARAQAEASSWKRMLLLSQPVKVAITTIMPNGDDLEDVVLEAGTSAGMLFGTSCYVPVRSVTFEMRRASSSPVVKHEEACPLSDITSAVTRVFATPELLELILLKTLYITTHYQSVRGHAIECYQHDEQRIRDLRALLVNQRVSKVFAAAVEQTPSLREALFFTHEKPDHRGRFRRPTVVNTLMPQCDYYSLSYKEHIRVWWGTNRDSGRVTLGLRMFNGQLPRAATAKIAKRWDYGSWKKMVLISQPVEVKSMVSMPNKRTIEETLKVGTTLGQLLKGYFPLLSTSTRIP</sequence>
<accession>A0AAN7W8I2</accession>
<protein>
    <submittedName>
        <fullName evidence="1">Uncharacterized protein</fullName>
    </submittedName>
</protein>